<keyword evidence="3" id="KW-1185">Reference proteome</keyword>
<proteinExistence type="predicted"/>
<evidence type="ECO:0000313" key="2">
    <source>
        <dbReference type="EMBL" id="KAG0276660.1"/>
    </source>
</evidence>
<organism evidence="2 3">
    <name type="scientific">Linnemannia exigua</name>
    <dbReference type="NCBI Taxonomy" id="604196"/>
    <lineage>
        <taxon>Eukaryota</taxon>
        <taxon>Fungi</taxon>
        <taxon>Fungi incertae sedis</taxon>
        <taxon>Mucoromycota</taxon>
        <taxon>Mortierellomycotina</taxon>
        <taxon>Mortierellomycetes</taxon>
        <taxon>Mortierellales</taxon>
        <taxon>Mortierellaceae</taxon>
        <taxon>Linnemannia</taxon>
    </lineage>
</organism>
<evidence type="ECO:0000313" key="3">
    <source>
        <dbReference type="Proteomes" id="UP001194580"/>
    </source>
</evidence>
<protein>
    <submittedName>
        <fullName evidence="2">Uncharacterized protein</fullName>
    </submittedName>
</protein>
<feature type="compositionally biased region" description="Polar residues" evidence="1">
    <location>
        <begin position="189"/>
        <end position="201"/>
    </location>
</feature>
<name>A0AAD4DFA4_9FUNG</name>
<feature type="compositionally biased region" description="Low complexity" evidence="1">
    <location>
        <begin position="214"/>
        <end position="223"/>
    </location>
</feature>
<feature type="compositionally biased region" description="Basic and acidic residues" evidence="1">
    <location>
        <begin position="288"/>
        <end position="300"/>
    </location>
</feature>
<accession>A0AAD4DFA4</accession>
<dbReference type="AlphaFoldDB" id="A0AAD4DFA4"/>
<reference evidence="2" key="1">
    <citation type="journal article" date="2020" name="Fungal Divers.">
        <title>Resolving the Mortierellaceae phylogeny through synthesis of multi-gene phylogenetics and phylogenomics.</title>
        <authorList>
            <person name="Vandepol N."/>
            <person name="Liber J."/>
            <person name="Desiro A."/>
            <person name="Na H."/>
            <person name="Kennedy M."/>
            <person name="Barry K."/>
            <person name="Grigoriev I.V."/>
            <person name="Miller A.N."/>
            <person name="O'Donnell K."/>
            <person name="Stajich J.E."/>
            <person name="Bonito G."/>
        </authorList>
    </citation>
    <scope>NUCLEOTIDE SEQUENCE</scope>
    <source>
        <strain evidence="2">NRRL 28262</strain>
    </source>
</reference>
<dbReference type="Proteomes" id="UP001194580">
    <property type="component" value="Unassembled WGS sequence"/>
</dbReference>
<evidence type="ECO:0000256" key="1">
    <source>
        <dbReference type="SAM" id="MobiDB-lite"/>
    </source>
</evidence>
<comment type="caution">
    <text evidence="2">The sequence shown here is derived from an EMBL/GenBank/DDBJ whole genome shotgun (WGS) entry which is preliminary data.</text>
</comment>
<sequence>MGLRTSQPLPQRHQHHPYAPPGSFQQPLRSPRAVGHNKRPSRATLRQPGPHAPGGEHSSSGTLPAPILSSHTGPLPSPMYPSTPFHSNLSNISNPKHMFMETVSNLFDSVDSSRSLKYTLEEQIRKSAQLLQTLQASGTMIENLVRGQFKELEKGVIERFEGEIEHLNARVRQLEEHQGLTPPARKPKTSASTNHSTTTPPASKGATGTGSGAGVSLSASASGPSPMETVEQTTSSPTPPHAGSASPKHGTLPTPPFNKNQDTSSAMEVEDEGEQEARTDYNATFKGLGERVDNLERRKD</sequence>
<dbReference type="EMBL" id="JAAAIL010000349">
    <property type="protein sequence ID" value="KAG0276660.1"/>
    <property type="molecule type" value="Genomic_DNA"/>
</dbReference>
<feature type="compositionally biased region" description="Polar residues" evidence="1">
    <location>
        <begin position="257"/>
        <end position="266"/>
    </location>
</feature>
<feature type="region of interest" description="Disordered" evidence="1">
    <location>
        <begin position="176"/>
        <end position="300"/>
    </location>
</feature>
<feature type="region of interest" description="Disordered" evidence="1">
    <location>
        <begin position="1"/>
        <end position="79"/>
    </location>
</feature>
<gene>
    <name evidence="2" type="ORF">BGZ95_007218</name>
</gene>